<evidence type="ECO:0000313" key="1">
    <source>
        <dbReference type="EMBL" id="MBW7572838.1"/>
    </source>
</evidence>
<protein>
    <recommendedName>
        <fullName evidence="3">DUF4825 domain-containing protein</fullName>
    </recommendedName>
</protein>
<name>A0ABS7DNH7_9FIRM</name>
<keyword evidence="2" id="KW-1185">Reference proteome</keyword>
<gene>
    <name evidence="1" type="ORF">J5W02_08415</name>
</gene>
<dbReference type="Proteomes" id="UP000719942">
    <property type="component" value="Unassembled WGS sequence"/>
</dbReference>
<sequence>MELIMKRFYLILLLFVLFFILGLIYFQSSRLIPDDNLNHYGKPQDALSACFNKDTGFDSYSIIHQEQVNENELLFIEAVAIASEMSTNAGTKMKVFTAAVLHHDTKGFYVTKSIPCYDLENNSFTKISGDFTFKNKKVRYHVGRINDLSQDFTEEFKEMKEYNDHVFLSYQVDDLT</sequence>
<evidence type="ECO:0000313" key="2">
    <source>
        <dbReference type="Proteomes" id="UP000719942"/>
    </source>
</evidence>
<organism evidence="1 2">
    <name type="scientific">Caproiciproducens faecalis</name>
    <dbReference type="NCBI Taxonomy" id="2820301"/>
    <lineage>
        <taxon>Bacteria</taxon>
        <taxon>Bacillati</taxon>
        <taxon>Bacillota</taxon>
        <taxon>Clostridia</taxon>
        <taxon>Eubacteriales</taxon>
        <taxon>Acutalibacteraceae</taxon>
        <taxon>Caproiciproducens</taxon>
    </lineage>
</organism>
<evidence type="ECO:0008006" key="3">
    <source>
        <dbReference type="Google" id="ProtNLM"/>
    </source>
</evidence>
<accession>A0ABS7DNH7</accession>
<proteinExistence type="predicted"/>
<dbReference type="EMBL" id="JAGFNZ010000002">
    <property type="protein sequence ID" value="MBW7572838.1"/>
    <property type="molecule type" value="Genomic_DNA"/>
</dbReference>
<comment type="caution">
    <text evidence="1">The sequence shown here is derived from an EMBL/GenBank/DDBJ whole genome shotgun (WGS) entry which is preliminary data.</text>
</comment>
<reference evidence="1 2" key="1">
    <citation type="submission" date="2021-03" db="EMBL/GenBank/DDBJ databases">
        <title>Caproiciproducens sp. nov. isolated from feces of cow.</title>
        <authorList>
            <person name="Choi J.-Y."/>
        </authorList>
    </citation>
    <scope>NUCLEOTIDE SEQUENCE [LARGE SCALE GENOMIC DNA]</scope>
    <source>
        <strain evidence="1 2">AGMB10547</strain>
    </source>
</reference>
<dbReference type="RefSeq" id="WP_219965213.1">
    <property type="nucleotide sequence ID" value="NZ_JAGFNZ010000002.1"/>
</dbReference>